<feature type="compositionally biased region" description="Basic and acidic residues" evidence="11">
    <location>
        <begin position="533"/>
        <end position="542"/>
    </location>
</feature>
<dbReference type="Gene3D" id="2.170.150.80">
    <property type="entry name" value="NAC domain"/>
    <property type="match status" value="1"/>
</dbReference>
<sequence length="629" mass="70108">MMTVIPSKSLPVGYRFRPTDVELIDHYLRLKITGPDKQEVSIIREVDICKVEPWDLPDMSLIESYDDEWFFFCPKDRKYQNGERMNRATAKGFWKATGRDRNITNRKGTKIGIKKTLVFHTGRVPDGKRSNWVIHEYRATDKDLDGTHPGQGAFVLCRLFKKHDLKQDKNAECSNCNEAEPNVHSPTTAKSPVEEGNSEALTPALGVQAEKKPSNAESFPATTSDRATVVNHSPIDCRNDSWIYDELKDHVLDPKCIPLDPDLVASLKDILDDPVPEELDWKISSPLHSQVQYESGSSNLCNPVASDINNNDFDMNEFLTSVLVSSDEYFYEDSAFSRNVISAVEGGTPRDINPMNGAFVRDSGSCCESEAEVTQGQIDAGFFEGELFLANIEQEDLVQQDVALQMATIEQDTCRTDFSSDNQEKKLNLVEKSIIGPDMYPGVFNVNLVPNSLKDNLQHSSVTGGDSASGDGVIIRTRPVQNSSSDPKFTARGTAPRRFRLQKKLQIGPVRCSRVREPVCSEDQCDGQSAVTEDERASKEDTDAAHIDETQDVLVKISTKKGVEMPVVVREPRGDLLLTRVKNIICFPSNGEALHAVPSTGYMPKLFVIVSLLVVFISFWRFYGGQIIG</sequence>
<feature type="region of interest" description="Disordered" evidence="11">
    <location>
        <begin position="523"/>
        <end position="542"/>
    </location>
</feature>
<keyword evidence="6" id="KW-0238">DNA-binding</keyword>
<keyword evidence="7 12" id="KW-0472">Membrane</keyword>
<evidence type="ECO:0000256" key="10">
    <source>
        <dbReference type="ARBA" id="ARBA00023242"/>
    </source>
</evidence>
<dbReference type="SUPFAM" id="SSF101941">
    <property type="entry name" value="NAC domain"/>
    <property type="match status" value="1"/>
</dbReference>
<gene>
    <name evidence="14" type="ORF">ACH5RR_017319</name>
</gene>
<evidence type="ECO:0000313" key="14">
    <source>
        <dbReference type="EMBL" id="KAL3524485.1"/>
    </source>
</evidence>
<dbReference type="FunFam" id="2.170.150.80:FF:000002">
    <property type="entry name" value="Nac domain-containing protein 86"/>
    <property type="match status" value="1"/>
</dbReference>
<keyword evidence="8" id="KW-0010">Activator</keyword>
<evidence type="ECO:0000256" key="1">
    <source>
        <dbReference type="ARBA" id="ARBA00004123"/>
    </source>
</evidence>
<keyword evidence="5" id="KW-0805">Transcription regulation</keyword>
<evidence type="ECO:0000256" key="5">
    <source>
        <dbReference type="ARBA" id="ARBA00023015"/>
    </source>
</evidence>
<dbReference type="InterPro" id="IPR003441">
    <property type="entry name" value="NAC-dom"/>
</dbReference>
<dbReference type="Proteomes" id="UP001630127">
    <property type="component" value="Unassembled WGS sequence"/>
</dbReference>
<comment type="subcellular location">
    <subcellularLocation>
        <location evidence="2">Membrane</location>
        <topology evidence="2">Single-pass membrane protein</topology>
    </subcellularLocation>
    <subcellularLocation>
        <location evidence="1">Nucleus</location>
    </subcellularLocation>
</comment>
<accession>A0ABD3A1P2</accession>
<evidence type="ECO:0000256" key="6">
    <source>
        <dbReference type="ARBA" id="ARBA00023125"/>
    </source>
</evidence>
<dbReference type="AlphaFoldDB" id="A0ABD3A1P2"/>
<evidence type="ECO:0000256" key="4">
    <source>
        <dbReference type="ARBA" id="ARBA00022989"/>
    </source>
</evidence>
<protein>
    <recommendedName>
        <fullName evidence="13">NAC domain-containing protein</fullName>
    </recommendedName>
</protein>
<evidence type="ECO:0000313" key="15">
    <source>
        <dbReference type="Proteomes" id="UP001630127"/>
    </source>
</evidence>
<evidence type="ECO:0000256" key="9">
    <source>
        <dbReference type="ARBA" id="ARBA00023163"/>
    </source>
</evidence>
<dbReference type="GO" id="GO:0006355">
    <property type="term" value="P:regulation of DNA-templated transcription"/>
    <property type="evidence" value="ECO:0007669"/>
    <property type="project" value="UniProtKB-ARBA"/>
</dbReference>
<dbReference type="PANTHER" id="PTHR31744:SF216">
    <property type="entry name" value="NAC TRANSCRIPTION FACTOR"/>
    <property type="match status" value="1"/>
</dbReference>
<evidence type="ECO:0000256" key="8">
    <source>
        <dbReference type="ARBA" id="ARBA00023159"/>
    </source>
</evidence>
<keyword evidence="10" id="KW-0539">Nucleus</keyword>
<keyword evidence="15" id="KW-1185">Reference proteome</keyword>
<dbReference type="GO" id="GO:0005634">
    <property type="term" value="C:nucleus"/>
    <property type="evidence" value="ECO:0007669"/>
    <property type="project" value="UniProtKB-SubCell"/>
</dbReference>
<dbReference type="PROSITE" id="PS51005">
    <property type="entry name" value="NAC"/>
    <property type="match status" value="1"/>
</dbReference>
<feature type="region of interest" description="Disordered" evidence="11">
    <location>
        <begin position="175"/>
        <end position="197"/>
    </location>
</feature>
<keyword evidence="9" id="KW-0804">Transcription</keyword>
<evidence type="ECO:0000259" key="13">
    <source>
        <dbReference type="PROSITE" id="PS51005"/>
    </source>
</evidence>
<feature type="transmembrane region" description="Helical" evidence="12">
    <location>
        <begin position="602"/>
        <end position="623"/>
    </location>
</feature>
<organism evidence="14 15">
    <name type="scientific">Cinchona calisaya</name>
    <dbReference type="NCBI Taxonomy" id="153742"/>
    <lineage>
        <taxon>Eukaryota</taxon>
        <taxon>Viridiplantae</taxon>
        <taxon>Streptophyta</taxon>
        <taxon>Embryophyta</taxon>
        <taxon>Tracheophyta</taxon>
        <taxon>Spermatophyta</taxon>
        <taxon>Magnoliopsida</taxon>
        <taxon>eudicotyledons</taxon>
        <taxon>Gunneridae</taxon>
        <taxon>Pentapetalae</taxon>
        <taxon>asterids</taxon>
        <taxon>lamiids</taxon>
        <taxon>Gentianales</taxon>
        <taxon>Rubiaceae</taxon>
        <taxon>Cinchonoideae</taxon>
        <taxon>Cinchoneae</taxon>
        <taxon>Cinchona</taxon>
    </lineage>
</organism>
<keyword evidence="4 12" id="KW-1133">Transmembrane helix</keyword>
<name>A0ABD3A1P2_9GENT</name>
<dbReference type="GO" id="GO:0016020">
    <property type="term" value="C:membrane"/>
    <property type="evidence" value="ECO:0007669"/>
    <property type="project" value="UniProtKB-SubCell"/>
</dbReference>
<evidence type="ECO:0000256" key="12">
    <source>
        <dbReference type="SAM" id="Phobius"/>
    </source>
</evidence>
<dbReference type="Pfam" id="PF02365">
    <property type="entry name" value="NAM"/>
    <property type="match status" value="1"/>
</dbReference>
<dbReference type="EMBL" id="JBJUIK010000007">
    <property type="protein sequence ID" value="KAL3524485.1"/>
    <property type="molecule type" value="Genomic_DNA"/>
</dbReference>
<feature type="domain" description="NAC" evidence="13">
    <location>
        <begin position="10"/>
        <end position="162"/>
    </location>
</feature>
<dbReference type="GO" id="GO:0000976">
    <property type="term" value="F:transcription cis-regulatory region binding"/>
    <property type="evidence" value="ECO:0007669"/>
    <property type="project" value="UniProtKB-ARBA"/>
</dbReference>
<evidence type="ECO:0000256" key="7">
    <source>
        <dbReference type="ARBA" id="ARBA00023136"/>
    </source>
</evidence>
<dbReference type="PANTHER" id="PTHR31744">
    <property type="entry name" value="PROTEIN CUP-SHAPED COTYLEDON 2-RELATED"/>
    <property type="match status" value="1"/>
</dbReference>
<evidence type="ECO:0000256" key="11">
    <source>
        <dbReference type="SAM" id="MobiDB-lite"/>
    </source>
</evidence>
<proteinExistence type="predicted"/>
<keyword evidence="3 12" id="KW-0812">Transmembrane</keyword>
<dbReference type="InterPro" id="IPR036093">
    <property type="entry name" value="NAC_dom_sf"/>
</dbReference>
<comment type="caution">
    <text evidence="14">The sequence shown here is derived from an EMBL/GenBank/DDBJ whole genome shotgun (WGS) entry which is preliminary data.</text>
</comment>
<reference evidence="14 15" key="1">
    <citation type="submission" date="2024-11" db="EMBL/GenBank/DDBJ databases">
        <title>A near-complete genome assembly of Cinchona calisaya.</title>
        <authorList>
            <person name="Lian D.C."/>
            <person name="Zhao X.W."/>
            <person name="Wei L."/>
        </authorList>
    </citation>
    <scope>NUCLEOTIDE SEQUENCE [LARGE SCALE GENOMIC DNA]</scope>
    <source>
        <tissue evidence="14">Nenye</tissue>
    </source>
</reference>
<evidence type="ECO:0000256" key="2">
    <source>
        <dbReference type="ARBA" id="ARBA00004167"/>
    </source>
</evidence>
<evidence type="ECO:0000256" key="3">
    <source>
        <dbReference type="ARBA" id="ARBA00022692"/>
    </source>
</evidence>